<evidence type="ECO:0000313" key="9">
    <source>
        <dbReference type="Proteomes" id="UP000315925"/>
    </source>
</evidence>
<evidence type="ECO:0000313" key="6">
    <source>
        <dbReference type="EMBL" id="KIE58631.1"/>
    </source>
</evidence>
<dbReference type="KEGG" id="mkc:kam1_741"/>
<keyword evidence="2 5" id="KW-0533">Nickel</keyword>
<dbReference type="NCBIfam" id="TIGR00100">
    <property type="entry name" value="hypA"/>
    <property type="match status" value="1"/>
</dbReference>
<feature type="binding site" evidence="5">
    <location>
        <position position="2"/>
    </location>
    <ligand>
        <name>Ni(2+)</name>
        <dbReference type="ChEBI" id="CHEBI:49786"/>
    </ligand>
</feature>
<dbReference type="RefSeq" id="WP_039721109.1">
    <property type="nucleotide sequence ID" value="NZ_CP037899.1"/>
</dbReference>
<dbReference type="InterPro" id="IPR000688">
    <property type="entry name" value="HypA/HybF"/>
</dbReference>
<feature type="binding site" evidence="5">
    <location>
        <position position="92"/>
    </location>
    <ligand>
        <name>Zn(2+)</name>
        <dbReference type="ChEBI" id="CHEBI:29105"/>
    </ligand>
</feature>
<feature type="binding site" evidence="5">
    <location>
        <position position="76"/>
    </location>
    <ligand>
        <name>Zn(2+)</name>
        <dbReference type="ChEBI" id="CHEBI:29105"/>
    </ligand>
</feature>
<dbReference type="GO" id="GO:0051604">
    <property type="term" value="P:protein maturation"/>
    <property type="evidence" value="ECO:0007669"/>
    <property type="project" value="InterPro"/>
</dbReference>
<gene>
    <name evidence="5" type="primary">hypA</name>
    <name evidence="6" type="ORF">A946_04060</name>
    <name evidence="7" type="ORF">kam1_741</name>
</gene>
<reference evidence="9" key="3">
    <citation type="submission" date="2019-03" db="EMBL/GenBank/DDBJ databases">
        <title>Complete genome of Methylacidiphilum kamchatkense Kam1.</title>
        <authorList>
            <person name="Kruse T."/>
            <person name="Murarilal Ratnadevi C."/>
            <person name="Erikstad H.-A."/>
            <person name="Birkeland N.-K."/>
        </authorList>
    </citation>
    <scope>NUCLEOTIDE SEQUENCE [LARGE SCALE GENOMIC DNA]</scope>
    <source>
        <strain evidence="9">kam1</strain>
    </source>
</reference>
<keyword evidence="3 5" id="KW-0479">Metal-binding</keyword>
<dbReference type="PIRSF" id="PIRSF004761">
    <property type="entry name" value="Hydrgn_mat_HypA"/>
    <property type="match status" value="1"/>
</dbReference>
<comment type="similarity">
    <text evidence="1 5">Belongs to the HypA/HybF family.</text>
</comment>
<dbReference type="GO" id="GO:0008270">
    <property type="term" value="F:zinc ion binding"/>
    <property type="evidence" value="ECO:0007669"/>
    <property type="project" value="UniProtKB-UniRule"/>
</dbReference>
<name>A0A0C1RUH4_9BACT</name>
<feature type="binding site" evidence="5">
    <location>
        <position position="89"/>
    </location>
    <ligand>
        <name>Zn(2+)</name>
        <dbReference type="ChEBI" id="CHEBI:29105"/>
    </ligand>
</feature>
<dbReference type="Pfam" id="PF01155">
    <property type="entry name" value="HypA"/>
    <property type="match status" value="1"/>
</dbReference>
<sequence length="113" mass="12290">MHELSLCESLVSLLEEKSLELGFQKVKKIVLKTGPLALVEPEAMKFSFSIASKGTIAEGAELHIEEILVKAYCLSCQKEGFVGKIGESCPDCEGVMILSEEGKELTVDSIEVE</sequence>
<dbReference type="PANTHER" id="PTHR34535">
    <property type="entry name" value="HYDROGENASE MATURATION FACTOR HYPA"/>
    <property type="match status" value="1"/>
</dbReference>
<dbReference type="Proteomes" id="UP000031594">
    <property type="component" value="Unassembled WGS sequence"/>
</dbReference>
<reference evidence="7" key="2">
    <citation type="journal article" date="2019" name="BMC Genomics">
        <title>Complete genome sequence analysis of the thermoacidophilic verrucomicrobial methanotroph 'Candidatus Methylacidiphilum kamchatkense' strain Kam1 and comparison with its closest relatives.</title>
        <authorList>
            <person name="Kruse T."/>
            <person name="Ratnadevi C.M."/>
            <person name="Erikstad H.A."/>
            <person name="Birkeland N.K."/>
        </authorList>
    </citation>
    <scope>NUCLEOTIDE SEQUENCE</scope>
    <source>
        <strain evidence="7">Kam1</strain>
    </source>
</reference>
<evidence type="ECO:0000313" key="8">
    <source>
        <dbReference type="Proteomes" id="UP000031594"/>
    </source>
</evidence>
<dbReference type="InterPro" id="IPR020538">
    <property type="entry name" value="Hydgase_Ni_incorp_HypA/HybF_CS"/>
</dbReference>
<dbReference type="PROSITE" id="PS01249">
    <property type="entry name" value="HYPA"/>
    <property type="match status" value="1"/>
</dbReference>
<dbReference type="Proteomes" id="UP000315925">
    <property type="component" value="Chromosome"/>
</dbReference>
<evidence type="ECO:0000256" key="5">
    <source>
        <dbReference type="HAMAP-Rule" id="MF_00213"/>
    </source>
</evidence>
<dbReference type="EMBL" id="CP037899">
    <property type="protein sequence ID" value="QDQ41987.1"/>
    <property type="molecule type" value="Genomic_DNA"/>
</dbReference>
<reference evidence="6 8" key="1">
    <citation type="submission" date="2014-08" db="EMBL/GenBank/DDBJ databases">
        <title>Methylacidiphilum kamchatkense strain Kam1 draft genome sequence.</title>
        <authorList>
            <person name="Birkeland N.-K."/>
            <person name="Erikstad H.A."/>
        </authorList>
    </citation>
    <scope>NUCLEOTIDE SEQUENCE [LARGE SCALE GENOMIC DNA]</scope>
    <source>
        <strain evidence="6 8">Kam1</strain>
    </source>
</reference>
<evidence type="ECO:0000256" key="3">
    <source>
        <dbReference type="ARBA" id="ARBA00022723"/>
    </source>
</evidence>
<dbReference type="GO" id="GO:0016151">
    <property type="term" value="F:nickel cation binding"/>
    <property type="evidence" value="ECO:0007669"/>
    <property type="project" value="UniProtKB-UniRule"/>
</dbReference>
<dbReference type="HAMAP" id="MF_00213">
    <property type="entry name" value="HypA_HybF"/>
    <property type="match status" value="1"/>
</dbReference>
<feature type="binding site" evidence="5">
    <location>
        <position position="73"/>
    </location>
    <ligand>
        <name>Zn(2+)</name>
        <dbReference type="ChEBI" id="CHEBI:29105"/>
    </ligand>
</feature>
<dbReference type="OrthoDB" id="9800361at2"/>
<dbReference type="AlphaFoldDB" id="A0A0C1RUH4"/>
<dbReference type="PANTHER" id="PTHR34535:SF3">
    <property type="entry name" value="HYDROGENASE MATURATION FACTOR HYPA"/>
    <property type="match status" value="1"/>
</dbReference>
<evidence type="ECO:0000256" key="2">
    <source>
        <dbReference type="ARBA" id="ARBA00022596"/>
    </source>
</evidence>
<dbReference type="STRING" id="1202785.A946_04060"/>
<organism evidence="7 9">
    <name type="scientific">Methylacidiphilum kamchatkense Kam1</name>
    <dbReference type="NCBI Taxonomy" id="1202785"/>
    <lineage>
        <taxon>Bacteria</taxon>
        <taxon>Pseudomonadati</taxon>
        <taxon>Verrucomicrobiota</taxon>
        <taxon>Methylacidiphilae</taxon>
        <taxon>Methylacidiphilales</taxon>
        <taxon>Methylacidiphilaceae</taxon>
        <taxon>Methylacidiphilum (ex Ratnadevi et al. 2023)</taxon>
    </lineage>
</organism>
<comment type="function">
    <text evidence="5">Involved in the maturation of [NiFe] hydrogenases. Required for nickel insertion into the metal center of the hydrogenase.</text>
</comment>
<dbReference type="EMBL" id="JQNX01000003">
    <property type="protein sequence ID" value="KIE58631.1"/>
    <property type="molecule type" value="Genomic_DNA"/>
</dbReference>
<evidence type="ECO:0000256" key="4">
    <source>
        <dbReference type="ARBA" id="ARBA00022833"/>
    </source>
</evidence>
<proteinExistence type="inferred from homology"/>
<evidence type="ECO:0000313" key="7">
    <source>
        <dbReference type="EMBL" id="QDQ41987.1"/>
    </source>
</evidence>
<protein>
    <recommendedName>
        <fullName evidence="5">Hydrogenase maturation factor HypA</fullName>
    </recommendedName>
</protein>
<dbReference type="Gene3D" id="3.30.2320.80">
    <property type="match status" value="1"/>
</dbReference>
<accession>A0A0C1RUH4</accession>
<keyword evidence="4 5" id="KW-0862">Zinc</keyword>
<keyword evidence="8" id="KW-1185">Reference proteome</keyword>
<evidence type="ECO:0000256" key="1">
    <source>
        <dbReference type="ARBA" id="ARBA00010748"/>
    </source>
</evidence>